<reference evidence="1 2" key="1">
    <citation type="submission" date="2024-10" db="EMBL/GenBank/DDBJ databases">
        <title>The Natural Products Discovery Center: Release of the First 8490 Sequenced Strains for Exploring Actinobacteria Biosynthetic Diversity.</title>
        <authorList>
            <person name="Kalkreuter E."/>
            <person name="Kautsar S.A."/>
            <person name="Yang D."/>
            <person name="Bader C.D."/>
            <person name="Teijaro C.N."/>
            <person name="Fluegel L."/>
            <person name="Davis C.M."/>
            <person name="Simpson J.R."/>
            <person name="Lauterbach L."/>
            <person name="Steele A.D."/>
            <person name="Gui C."/>
            <person name="Meng S."/>
            <person name="Li G."/>
            <person name="Viehrig K."/>
            <person name="Ye F."/>
            <person name="Su P."/>
            <person name="Kiefer A.F."/>
            <person name="Nichols A."/>
            <person name="Cepeda A.J."/>
            <person name="Yan W."/>
            <person name="Fan B."/>
            <person name="Jiang Y."/>
            <person name="Adhikari A."/>
            <person name="Zheng C.-J."/>
            <person name="Schuster L."/>
            <person name="Cowan T.M."/>
            <person name="Smanski M.J."/>
            <person name="Chevrette M.G."/>
            <person name="De Carvalho L.P.S."/>
            <person name="Shen B."/>
        </authorList>
    </citation>
    <scope>NUCLEOTIDE SEQUENCE [LARGE SCALE GENOMIC DNA]</scope>
    <source>
        <strain evidence="1 2">NPDC002173</strain>
    </source>
</reference>
<evidence type="ECO:0000313" key="2">
    <source>
        <dbReference type="Proteomes" id="UP001602013"/>
    </source>
</evidence>
<keyword evidence="2" id="KW-1185">Reference proteome</keyword>
<comment type="caution">
    <text evidence="1">The sequence shown here is derived from an EMBL/GenBank/DDBJ whole genome shotgun (WGS) entry which is preliminary data.</text>
</comment>
<organism evidence="1 2">
    <name type="scientific">Microtetraspora malaysiensis</name>
    <dbReference type="NCBI Taxonomy" id="161358"/>
    <lineage>
        <taxon>Bacteria</taxon>
        <taxon>Bacillati</taxon>
        <taxon>Actinomycetota</taxon>
        <taxon>Actinomycetes</taxon>
        <taxon>Streptosporangiales</taxon>
        <taxon>Streptosporangiaceae</taxon>
        <taxon>Microtetraspora</taxon>
    </lineage>
</organism>
<proteinExistence type="predicted"/>
<accession>A0ABW6SMX3</accession>
<dbReference type="EMBL" id="JBIASD010000006">
    <property type="protein sequence ID" value="MFF3666331.1"/>
    <property type="molecule type" value="Genomic_DNA"/>
</dbReference>
<evidence type="ECO:0000313" key="1">
    <source>
        <dbReference type="EMBL" id="MFF3666331.1"/>
    </source>
</evidence>
<gene>
    <name evidence="1" type="ORF">ACFYXI_12110</name>
</gene>
<name>A0ABW6SMX3_9ACTN</name>
<sequence>MAQHLPRSRGQPLGTGEQVYDVASGQVQVGPVRYPAITTSDRARTVLAVTVSAACTSVSTVGGSIATGPPVTATPTRSLCVCVLRGAARTLLVLANAAHAQLCLAQAVPALPIRVLSAGAVPLPIIPVSTQGTVRGRLLQGGAAALPDPIPGRQVTTVTPRPQ</sequence>
<dbReference type="Proteomes" id="UP001602013">
    <property type="component" value="Unassembled WGS sequence"/>
</dbReference>
<dbReference type="RefSeq" id="WP_387410776.1">
    <property type="nucleotide sequence ID" value="NZ_JBIASD010000006.1"/>
</dbReference>
<protein>
    <submittedName>
        <fullName evidence="1">Uncharacterized protein</fullName>
    </submittedName>
</protein>